<dbReference type="GO" id="GO:0016740">
    <property type="term" value="F:transferase activity"/>
    <property type="evidence" value="ECO:0007669"/>
    <property type="project" value="InterPro"/>
</dbReference>
<dbReference type="EMBL" id="CP049865">
    <property type="protein sequence ID" value="QIK71898.1"/>
    <property type="molecule type" value="Genomic_DNA"/>
</dbReference>
<keyword evidence="4" id="KW-1185">Reference proteome</keyword>
<proteinExistence type="predicted"/>
<name>A0A6G7Y5H9_9ACTN</name>
<dbReference type="GO" id="GO:0005524">
    <property type="term" value="F:ATP binding"/>
    <property type="evidence" value="ECO:0007669"/>
    <property type="project" value="InterPro"/>
</dbReference>
<organism evidence="3 4">
    <name type="scientific">Propioniciclava coleopterorum</name>
    <dbReference type="NCBI Taxonomy" id="2714937"/>
    <lineage>
        <taxon>Bacteria</taxon>
        <taxon>Bacillati</taxon>
        <taxon>Actinomycetota</taxon>
        <taxon>Actinomycetes</taxon>
        <taxon>Propionibacteriales</taxon>
        <taxon>Propionibacteriaceae</taxon>
        <taxon>Propioniciclava</taxon>
    </lineage>
</organism>
<dbReference type="InterPro" id="IPR012853">
    <property type="entry name" value="CPT"/>
</dbReference>
<dbReference type="SUPFAM" id="SSF52540">
    <property type="entry name" value="P-loop containing nucleoside triphosphate hydrolases"/>
    <property type="match status" value="1"/>
</dbReference>
<protein>
    <submittedName>
        <fullName evidence="3">AAA family ATPase</fullName>
    </submittedName>
</protein>
<dbReference type="RefSeq" id="WP_166232739.1">
    <property type="nucleotide sequence ID" value="NZ_CP049865.1"/>
</dbReference>
<dbReference type="InterPro" id="IPR027417">
    <property type="entry name" value="P-loop_NTPase"/>
</dbReference>
<dbReference type="AlphaFoldDB" id="A0A6G7Y5H9"/>
<reference evidence="3 4" key="1">
    <citation type="submission" date="2020-03" db="EMBL/GenBank/DDBJ databases">
        <title>Propioniciclava sp. nov., isolated from Hydrophilus acuminatus.</title>
        <authorList>
            <person name="Hyun D.-W."/>
            <person name="Bae J.-W."/>
        </authorList>
    </citation>
    <scope>NUCLEOTIDE SEQUENCE [LARGE SCALE GENOMIC DNA]</scope>
    <source>
        <strain evidence="3 4">HDW11</strain>
    </source>
</reference>
<dbReference type="KEGG" id="prv:G7070_05955"/>
<feature type="active site" evidence="1">
    <location>
        <position position="33"/>
    </location>
</feature>
<dbReference type="Pfam" id="PF07931">
    <property type="entry name" value="CPT"/>
    <property type="match status" value="1"/>
</dbReference>
<accession>A0A6G7Y5H9</accession>
<evidence type="ECO:0000313" key="3">
    <source>
        <dbReference type="EMBL" id="QIK71898.1"/>
    </source>
</evidence>
<dbReference type="PIRSF" id="PIRSF007531">
    <property type="entry name" value="CPT"/>
    <property type="match status" value="1"/>
</dbReference>
<gene>
    <name evidence="3" type="ORF">G7070_05955</name>
</gene>
<evidence type="ECO:0000313" key="4">
    <source>
        <dbReference type="Proteomes" id="UP000501058"/>
    </source>
</evidence>
<evidence type="ECO:0000256" key="1">
    <source>
        <dbReference type="PIRSR" id="PIRSR007531-1"/>
    </source>
</evidence>
<feature type="binding site" evidence="2">
    <location>
        <begin position="6"/>
        <end position="13"/>
    </location>
    <ligand>
        <name>ATP</name>
        <dbReference type="ChEBI" id="CHEBI:30616"/>
    </ligand>
</feature>
<dbReference type="Gene3D" id="3.40.50.300">
    <property type="entry name" value="P-loop containing nucleotide triphosphate hydrolases"/>
    <property type="match status" value="1"/>
</dbReference>
<sequence length="183" mass="19730">MIVLNGGSSSGKTSIARALQESLPGTWLTFGVDTFIEALPGRGDSLKSGISYGPDGTVVVTEQYKRLERAWYSALHTLAHSGANIILDEVLLSGGEGQRRLQSAFDGVPMLWVGVRCDPEVAAARECSRGDRVPGMARLQASRVHDGVVYDIEIDTAARYPEACAQLLADFVTSKRYSPVETE</sequence>
<evidence type="ECO:0000256" key="2">
    <source>
        <dbReference type="PIRSR" id="PIRSR007531-2"/>
    </source>
</evidence>
<dbReference type="Proteomes" id="UP000501058">
    <property type="component" value="Chromosome"/>
</dbReference>